<sequence length="91" mass="10583">VSMTAVSLFLMEWEHLLMKCTSKVPRICQQRASRRRYWDEELNKLSTQCPVRRQSPTCSNLGGMDQKSMLFLRKLFTTFVVCARVQSCCST</sequence>
<name>A0A0K2TJT4_LEPSM</name>
<reference evidence="1" key="1">
    <citation type="submission" date="2014-05" db="EMBL/GenBank/DDBJ databases">
        <authorList>
            <person name="Chronopoulou M."/>
        </authorList>
    </citation>
    <scope>NUCLEOTIDE SEQUENCE</scope>
    <source>
        <tissue evidence="1">Whole organism</tissue>
    </source>
</reference>
<organism evidence="1">
    <name type="scientific">Lepeophtheirus salmonis</name>
    <name type="common">Salmon louse</name>
    <name type="synonym">Caligus salmonis</name>
    <dbReference type="NCBI Taxonomy" id="72036"/>
    <lineage>
        <taxon>Eukaryota</taxon>
        <taxon>Metazoa</taxon>
        <taxon>Ecdysozoa</taxon>
        <taxon>Arthropoda</taxon>
        <taxon>Crustacea</taxon>
        <taxon>Multicrustacea</taxon>
        <taxon>Hexanauplia</taxon>
        <taxon>Copepoda</taxon>
        <taxon>Siphonostomatoida</taxon>
        <taxon>Caligidae</taxon>
        <taxon>Lepeophtheirus</taxon>
    </lineage>
</organism>
<accession>A0A0K2TJT4</accession>
<dbReference type="EMBL" id="HACA01008714">
    <property type="protein sequence ID" value="CDW26075.1"/>
    <property type="molecule type" value="Transcribed_RNA"/>
</dbReference>
<feature type="non-terminal residue" evidence="1">
    <location>
        <position position="1"/>
    </location>
</feature>
<evidence type="ECO:0000313" key="1">
    <source>
        <dbReference type="EMBL" id="CDW26075.1"/>
    </source>
</evidence>
<protein>
    <submittedName>
        <fullName evidence="1">Uncharacterized protein</fullName>
    </submittedName>
</protein>
<proteinExistence type="predicted"/>
<dbReference type="AlphaFoldDB" id="A0A0K2TJT4"/>